<evidence type="ECO:0000313" key="1">
    <source>
        <dbReference type="EMBL" id="MDE1242967.1"/>
    </source>
</evidence>
<comment type="caution">
    <text evidence="1">The sequence shown here is derived from an EMBL/GenBank/DDBJ whole genome shotgun (WGS) entry which is preliminary data.</text>
</comment>
<proteinExistence type="predicted"/>
<reference evidence="1" key="1">
    <citation type="submission" date="2022-02" db="EMBL/GenBank/DDBJ databases">
        <title>Emergence and expansion in Europe of a Vibrio aestuarianus clonal complex pathogenic for oysters.</title>
        <authorList>
            <person name="Mesnil A."/>
            <person name="Travers M.-A."/>
        </authorList>
    </citation>
    <scope>NUCLEOTIDE SEQUENCE</scope>
    <source>
        <strain evidence="1">19_064_11T1</strain>
    </source>
</reference>
<organism evidence="1 2">
    <name type="scientific">Vibrio aestuarianus</name>
    <dbReference type="NCBI Taxonomy" id="28171"/>
    <lineage>
        <taxon>Bacteria</taxon>
        <taxon>Pseudomonadati</taxon>
        <taxon>Pseudomonadota</taxon>
        <taxon>Gammaproteobacteria</taxon>
        <taxon>Vibrionales</taxon>
        <taxon>Vibrionaceae</taxon>
        <taxon>Vibrio</taxon>
    </lineage>
</organism>
<dbReference type="AlphaFoldDB" id="A0A9X4IQE7"/>
<name>A0A9X4IQE7_9VIBR</name>
<protein>
    <submittedName>
        <fullName evidence="1">Uncharacterized protein</fullName>
    </submittedName>
</protein>
<accession>A0A9X4IQE7</accession>
<gene>
    <name evidence="1" type="ORF">L9W94_12585</name>
</gene>
<dbReference type="RefSeq" id="WP_274683428.1">
    <property type="nucleotide sequence ID" value="NZ_JAKNBA010000021.1"/>
</dbReference>
<evidence type="ECO:0000313" key="2">
    <source>
        <dbReference type="Proteomes" id="UP001140979"/>
    </source>
</evidence>
<dbReference type="EMBL" id="JAKNBA010000021">
    <property type="protein sequence ID" value="MDE1242967.1"/>
    <property type="molecule type" value="Genomic_DNA"/>
</dbReference>
<dbReference type="Proteomes" id="UP001140979">
    <property type="component" value="Unassembled WGS sequence"/>
</dbReference>
<sequence>MFNFPKRVPVQKVFDSQNGNCDHQAILLYRNYQGLPVAVMIVPIVV</sequence>